<evidence type="ECO:0000256" key="2">
    <source>
        <dbReference type="ARBA" id="ARBA00022679"/>
    </source>
</evidence>
<dbReference type="GO" id="GO:0032259">
    <property type="term" value="P:methylation"/>
    <property type="evidence" value="ECO:0007669"/>
    <property type="project" value="UniProtKB-KW"/>
</dbReference>
<dbReference type="PROSITE" id="PS51683">
    <property type="entry name" value="SAM_OMT_II"/>
    <property type="match status" value="1"/>
</dbReference>
<sequence>MKEIALPQQLDQMITGYWVSQSIYAAAKLGIADLLVAGPQTAELLAQATNTNSSALYRLLRALASVGIFAENEQREFALTPMAEFLRSDIPGSKRALALMSGDEQFRAWSEILYSIQTGKTSFDKVFEKPIFEYLADNPDKGQIFDQAMTGIHGRETGDIMNAYDFSGINTLMDVGGGNGSNIINLLQNYPEMKGILFDLPQVVERAEPYIEQAGLTDRCQLIGGSFFESVPAGADAIFLRHIIHDWDDEKSLTILRHCHAVMSENSRLLVVESVIPPGNDPFPGKFLDLVMLMIPGGKERTAEEYEALFEQAGFKLTRIISTESELSIIEGIKLTGSNRG</sequence>
<dbReference type="SUPFAM" id="SSF46785">
    <property type="entry name" value="Winged helix' DNA-binding domain"/>
    <property type="match status" value="1"/>
</dbReference>
<evidence type="ECO:0000259" key="6">
    <source>
        <dbReference type="Pfam" id="PF08100"/>
    </source>
</evidence>
<keyword evidence="1 7" id="KW-0489">Methyltransferase</keyword>
<dbReference type="AlphaFoldDB" id="A0A517VJ15"/>
<feature type="active site" description="Proton acceptor" evidence="4">
    <location>
        <position position="245"/>
    </location>
</feature>
<dbReference type="Pfam" id="PF00891">
    <property type="entry name" value="Methyltransf_2"/>
    <property type="match status" value="1"/>
</dbReference>
<dbReference type="SUPFAM" id="SSF53335">
    <property type="entry name" value="S-adenosyl-L-methionine-dependent methyltransferases"/>
    <property type="match status" value="1"/>
</dbReference>
<dbReference type="Proteomes" id="UP000316855">
    <property type="component" value="Chromosome"/>
</dbReference>
<dbReference type="EC" id="2.1.1.-" evidence="7"/>
<dbReference type="PANTHER" id="PTHR43712">
    <property type="entry name" value="PUTATIVE (AFU_ORTHOLOGUE AFUA_4G14580)-RELATED"/>
    <property type="match status" value="1"/>
</dbReference>
<dbReference type="InterPro" id="IPR029063">
    <property type="entry name" value="SAM-dependent_MTases_sf"/>
</dbReference>
<dbReference type="InterPro" id="IPR036388">
    <property type="entry name" value="WH-like_DNA-bd_sf"/>
</dbReference>
<accession>A0A517VJ15</accession>
<evidence type="ECO:0000256" key="4">
    <source>
        <dbReference type="PIRSR" id="PIRSR005739-1"/>
    </source>
</evidence>
<dbReference type="KEGG" id="gax:Pan161_46640"/>
<evidence type="ECO:0000313" key="8">
    <source>
        <dbReference type="Proteomes" id="UP000316855"/>
    </source>
</evidence>
<dbReference type="Gene3D" id="1.10.10.10">
    <property type="entry name" value="Winged helix-like DNA-binding domain superfamily/Winged helix DNA-binding domain"/>
    <property type="match status" value="1"/>
</dbReference>
<dbReference type="PIRSF" id="PIRSF005739">
    <property type="entry name" value="O-mtase"/>
    <property type="match status" value="1"/>
</dbReference>
<keyword evidence="2 7" id="KW-0808">Transferase</keyword>
<dbReference type="Pfam" id="PF08100">
    <property type="entry name" value="Dimerisation"/>
    <property type="match status" value="1"/>
</dbReference>
<dbReference type="Gene3D" id="3.40.50.150">
    <property type="entry name" value="Vaccinia Virus protein VP39"/>
    <property type="match status" value="1"/>
</dbReference>
<name>A0A517VJ15_9PLAN</name>
<keyword evidence="3" id="KW-0949">S-adenosyl-L-methionine</keyword>
<evidence type="ECO:0000313" key="7">
    <source>
        <dbReference type="EMBL" id="QDT92992.1"/>
    </source>
</evidence>
<gene>
    <name evidence="7" type="primary">tcmN_1</name>
    <name evidence="7" type="ORF">Pan161_46640</name>
</gene>
<evidence type="ECO:0000259" key="5">
    <source>
        <dbReference type="Pfam" id="PF00891"/>
    </source>
</evidence>
<dbReference type="InterPro" id="IPR001077">
    <property type="entry name" value="COMT_C"/>
</dbReference>
<dbReference type="InterPro" id="IPR016461">
    <property type="entry name" value="COMT-like"/>
</dbReference>
<dbReference type="InterPro" id="IPR036390">
    <property type="entry name" value="WH_DNA-bd_sf"/>
</dbReference>
<dbReference type="InterPro" id="IPR012967">
    <property type="entry name" value="COMT_dimerisation"/>
</dbReference>
<dbReference type="OrthoDB" id="7418600at2"/>
<dbReference type="GO" id="GO:0008171">
    <property type="term" value="F:O-methyltransferase activity"/>
    <property type="evidence" value="ECO:0007669"/>
    <property type="project" value="InterPro"/>
</dbReference>
<proteinExistence type="predicted"/>
<dbReference type="PANTHER" id="PTHR43712:SF2">
    <property type="entry name" value="O-METHYLTRANSFERASE CICE"/>
    <property type="match status" value="1"/>
</dbReference>
<dbReference type="EMBL" id="CP036343">
    <property type="protein sequence ID" value="QDT92992.1"/>
    <property type="molecule type" value="Genomic_DNA"/>
</dbReference>
<evidence type="ECO:0000256" key="1">
    <source>
        <dbReference type="ARBA" id="ARBA00022603"/>
    </source>
</evidence>
<feature type="domain" description="O-methyltransferase dimerisation" evidence="6">
    <location>
        <begin position="12"/>
        <end position="86"/>
    </location>
</feature>
<evidence type="ECO:0000256" key="3">
    <source>
        <dbReference type="ARBA" id="ARBA00022691"/>
    </source>
</evidence>
<protein>
    <submittedName>
        <fullName evidence="7">Multifunctional cyclase-dehydratase-3-O-methyl transferase TcmN</fullName>
        <ecNumber evidence="7">2.1.1.-</ecNumber>
    </submittedName>
</protein>
<dbReference type="RefSeq" id="WP_145231010.1">
    <property type="nucleotide sequence ID" value="NZ_CP036343.1"/>
</dbReference>
<dbReference type="GO" id="GO:0046983">
    <property type="term" value="F:protein dimerization activity"/>
    <property type="evidence" value="ECO:0007669"/>
    <property type="project" value="InterPro"/>
</dbReference>
<reference evidence="7 8" key="1">
    <citation type="submission" date="2019-02" db="EMBL/GenBank/DDBJ databases">
        <title>Deep-cultivation of Planctomycetes and their phenomic and genomic characterization uncovers novel biology.</title>
        <authorList>
            <person name="Wiegand S."/>
            <person name="Jogler M."/>
            <person name="Boedeker C."/>
            <person name="Pinto D."/>
            <person name="Vollmers J."/>
            <person name="Rivas-Marin E."/>
            <person name="Kohn T."/>
            <person name="Peeters S.H."/>
            <person name="Heuer A."/>
            <person name="Rast P."/>
            <person name="Oberbeckmann S."/>
            <person name="Bunk B."/>
            <person name="Jeske O."/>
            <person name="Meyerdierks A."/>
            <person name="Storesund J.E."/>
            <person name="Kallscheuer N."/>
            <person name="Luecker S."/>
            <person name="Lage O.M."/>
            <person name="Pohl T."/>
            <person name="Merkel B.J."/>
            <person name="Hornburger P."/>
            <person name="Mueller R.-W."/>
            <person name="Bruemmer F."/>
            <person name="Labrenz M."/>
            <person name="Spormann A.M."/>
            <person name="Op den Camp H."/>
            <person name="Overmann J."/>
            <person name="Amann R."/>
            <person name="Jetten M.S.M."/>
            <person name="Mascher T."/>
            <person name="Medema M.H."/>
            <person name="Devos D.P."/>
            <person name="Kaster A.-K."/>
            <person name="Ovreas L."/>
            <person name="Rohde M."/>
            <person name="Galperin M.Y."/>
            <person name="Jogler C."/>
        </authorList>
    </citation>
    <scope>NUCLEOTIDE SEQUENCE [LARGE SCALE GENOMIC DNA]</scope>
    <source>
        <strain evidence="7 8">Pan161</strain>
    </source>
</reference>
<feature type="domain" description="O-methyltransferase C-terminal" evidence="5">
    <location>
        <begin position="109"/>
        <end position="316"/>
    </location>
</feature>
<keyword evidence="8" id="KW-1185">Reference proteome</keyword>
<organism evidence="7 8">
    <name type="scientific">Gimesia algae</name>
    <dbReference type="NCBI Taxonomy" id="2527971"/>
    <lineage>
        <taxon>Bacteria</taxon>
        <taxon>Pseudomonadati</taxon>
        <taxon>Planctomycetota</taxon>
        <taxon>Planctomycetia</taxon>
        <taxon>Planctomycetales</taxon>
        <taxon>Planctomycetaceae</taxon>
        <taxon>Gimesia</taxon>
    </lineage>
</organism>